<evidence type="ECO:0000256" key="1">
    <source>
        <dbReference type="ARBA" id="ARBA00022737"/>
    </source>
</evidence>
<feature type="repeat" description="PPR" evidence="2">
    <location>
        <begin position="199"/>
        <end position="233"/>
    </location>
</feature>
<dbReference type="EMBL" id="CAJVPQ010000736">
    <property type="protein sequence ID" value="CAG8506544.1"/>
    <property type="molecule type" value="Genomic_DNA"/>
</dbReference>
<dbReference type="NCBIfam" id="TIGR00756">
    <property type="entry name" value="PPR"/>
    <property type="match status" value="6"/>
</dbReference>
<dbReference type="InterPro" id="IPR033443">
    <property type="entry name" value="PROP1-like_PPR_dom"/>
</dbReference>
<dbReference type="InterPro" id="IPR002885">
    <property type="entry name" value="PPR_rpt"/>
</dbReference>
<proteinExistence type="predicted"/>
<dbReference type="Pfam" id="PF01535">
    <property type="entry name" value="PPR"/>
    <property type="match status" value="1"/>
</dbReference>
<evidence type="ECO:0000313" key="4">
    <source>
        <dbReference type="EMBL" id="CAG8506544.1"/>
    </source>
</evidence>
<feature type="domain" description="PROP1-like PPR" evidence="3">
    <location>
        <begin position="202"/>
        <end position="371"/>
    </location>
</feature>
<dbReference type="PANTHER" id="PTHR47941">
    <property type="entry name" value="PENTATRICOPEPTIDE REPEAT-CONTAINING PROTEIN 3, MITOCHONDRIAL"/>
    <property type="match status" value="1"/>
</dbReference>
<accession>A0A9N9F3G2</accession>
<keyword evidence="1" id="KW-0677">Repeat</keyword>
<dbReference type="AlphaFoldDB" id="A0A9N9F3G2"/>
<feature type="repeat" description="PPR" evidence="2">
    <location>
        <begin position="269"/>
        <end position="303"/>
    </location>
</feature>
<evidence type="ECO:0000256" key="2">
    <source>
        <dbReference type="PROSITE-ProRule" id="PRU00708"/>
    </source>
</evidence>
<protein>
    <submittedName>
        <fullName evidence="4">12866_t:CDS:1</fullName>
    </submittedName>
</protein>
<dbReference type="InterPro" id="IPR011990">
    <property type="entry name" value="TPR-like_helical_dom_sf"/>
</dbReference>
<name>A0A9N9F3G2_9GLOM</name>
<reference evidence="4" key="1">
    <citation type="submission" date="2021-06" db="EMBL/GenBank/DDBJ databases">
        <authorList>
            <person name="Kallberg Y."/>
            <person name="Tangrot J."/>
            <person name="Rosling A."/>
        </authorList>
    </citation>
    <scope>NUCLEOTIDE SEQUENCE</scope>
    <source>
        <strain evidence="4">UK204</strain>
    </source>
</reference>
<gene>
    <name evidence="4" type="ORF">FCALED_LOCUS3976</name>
</gene>
<dbReference type="PROSITE" id="PS51375">
    <property type="entry name" value="PPR"/>
    <property type="match status" value="6"/>
</dbReference>
<sequence length="784" mass="91212">MLKLISKNTKAIPFNITLITKWLTAFPTRVTITPIITSRNITTLKKHSTIPSPTQTLLRNIRNSNSDSSNVSYYSTTNSTILSRGGRENDRNISNSLEVIIIEFRKAIKEGDVDKLISNYHALKEREREQGEHRYQQHLQPNYLTKSHYQAAINILFRFTNTFSREVTLSLKPPSKSSTIVSMMHSLFNDMKELGYKPDTSIYNILINISARNGNTKESIRIYDMMLKDKVKCTQYTFNSLISSYQRSLDIKGALKILEEMKLYGIQPNTITFNSLIDLYVKLGDITQAEHLYQEMKFTDGMLIDRFTFDCLLNGYLTYGFIDKAKDLFKDITNSGIELDICLYTKLLKIYCYEDGNSQKVLSLYDTTELLQQQPKQKESNIEFNHFINILLNYLVKEKEYSHTLRICEELMNYDDTVTLAIIIPTYYHTGNIVPAFKLFKEKFITSAKYQKLFSSLFSNLGKDHSKHFLNNFISYSKESSSPSSEPLPISELYNSLIAHFLNQDDITYALELYSHLLQQGFFLNIINITILCKKLILQKKINEALQIYYQSRDHDIILDQRGYTILIDSFSKINYMSEAQRIFVDMKRNGIEPNSYTYSSLIKGLGEIYDIRGVETIHKLIRMDLNLDQVDIIIYNSLMDAYNRCGYGYNVLQLWDSLLIPSKDSDLSLINNTTVSIVLDSCGFNRQLIRLNQIWYYLKEKKFNLNQNNYTSYIEALARNQKFNEAKHVLMFEMINDGIVPNFKPIRTLLNFLHDHSRGRDQFEIINWVKINFPDLAKELKLS</sequence>
<evidence type="ECO:0000259" key="3">
    <source>
        <dbReference type="Pfam" id="PF17177"/>
    </source>
</evidence>
<feature type="repeat" description="PPR" evidence="2">
    <location>
        <begin position="707"/>
        <end position="742"/>
    </location>
</feature>
<keyword evidence="5" id="KW-1185">Reference proteome</keyword>
<evidence type="ECO:0000313" key="5">
    <source>
        <dbReference type="Proteomes" id="UP000789570"/>
    </source>
</evidence>
<organism evidence="4 5">
    <name type="scientific">Funneliformis caledonium</name>
    <dbReference type="NCBI Taxonomy" id="1117310"/>
    <lineage>
        <taxon>Eukaryota</taxon>
        <taxon>Fungi</taxon>
        <taxon>Fungi incertae sedis</taxon>
        <taxon>Mucoromycota</taxon>
        <taxon>Glomeromycotina</taxon>
        <taxon>Glomeromycetes</taxon>
        <taxon>Glomerales</taxon>
        <taxon>Glomeraceae</taxon>
        <taxon>Funneliformis</taxon>
    </lineage>
</organism>
<feature type="repeat" description="PPR" evidence="2">
    <location>
        <begin position="305"/>
        <end position="339"/>
    </location>
</feature>
<dbReference type="Gene3D" id="1.25.40.10">
    <property type="entry name" value="Tetratricopeptide repeat domain"/>
    <property type="match status" value="3"/>
</dbReference>
<feature type="repeat" description="PPR" evidence="2">
    <location>
        <begin position="234"/>
        <end position="268"/>
    </location>
</feature>
<comment type="caution">
    <text evidence="4">The sequence shown here is derived from an EMBL/GenBank/DDBJ whole genome shotgun (WGS) entry which is preliminary data.</text>
</comment>
<dbReference type="Proteomes" id="UP000789570">
    <property type="component" value="Unassembled WGS sequence"/>
</dbReference>
<dbReference type="Pfam" id="PF13041">
    <property type="entry name" value="PPR_2"/>
    <property type="match status" value="1"/>
</dbReference>
<dbReference type="OrthoDB" id="185373at2759"/>
<feature type="repeat" description="PPR" evidence="2">
    <location>
        <begin position="560"/>
        <end position="594"/>
    </location>
</feature>
<dbReference type="Pfam" id="PF17177">
    <property type="entry name" value="PPR_long"/>
    <property type="match status" value="1"/>
</dbReference>